<feature type="transmembrane region" description="Helical" evidence="1">
    <location>
        <begin position="98"/>
        <end position="120"/>
    </location>
</feature>
<reference evidence="3" key="1">
    <citation type="submission" date="2015-11" db="EMBL/GenBank/DDBJ databases">
        <authorList>
            <person name="Holder M.E."/>
            <person name="Ajami N.J."/>
            <person name="Petrosino J.F."/>
        </authorList>
    </citation>
    <scope>NUCLEOTIDE SEQUENCE [LARGE SCALE GENOMIC DNA]</scope>
    <source>
        <strain evidence="3">F0113</strain>
    </source>
</reference>
<keyword evidence="1" id="KW-0472">Membrane</keyword>
<evidence type="ECO:0000256" key="1">
    <source>
        <dbReference type="SAM" id="Phobius"/>
    </source>
</evidence>
<proteinExistence type="predicted"/>
<dbReference type="STRING" id="76123.AS203_03965"/>
<dbReference type="AlphaFoldDB" id="A0A0S2KJC9"/>
<evidence type="ECO:0000313" key="3">
    <source>
        <dbReference type="Proteomes" id="UP000056252"/>
    </source>
</evidence>
<keyword evidence="1" id="KW-1133">Transmembrane helix</keyword>
<evidence type="ECO:0000313" key="2">
    <source>
        <dbReference type="EMBL" id="ALO48341.1"/>
    </source>
</evidence>
<dbReference type="EMBL" id="CP013195">
    <property type="protein sequence ID" value="ALO48341.1"/>
    <property type="molecule type" value="Genomic_DNA"/>
</dbReference>
<keyword evidence="1" id="KW-0812">Transmembrane</keyword>
<gene>
    <name evidence="2" type="ORF">AS203_03965</name>
</gene>
<organism evidence="2 3">
    <name type="scientific">Hoylesella enoeca</name>
    <dbReference type="NCBI Taxonomy" id="76123"/>
    <lineage>
        <taxon>Bacteria</taxon>
        <taxon>Pseudomonadati</taxon>
        <taxon>Bacteroidota</taxon>
        <taxon>Bacteroidia</taxon>
        <taxon>Bacteroidales</taxon>
        <taxon>Prevotellaceae</taxon>
        <taxon>Hoylesella</taxon>
    </lineage>
</organism>
<keyword evidence="3" id="KW-1185">Reference proteome</keyword>
<feature type="transmembrane region" description="Helical" evidence="1">
    <location>
        <begin position="140"/>
        <end position="160"/>
    </location>
</feature>
<dbReference type="KEGG" id="peo:AS203_03965"/>
<dbReference type="eggNOG" id="ENOG503490R">
    <property type="taxonomic scope" value="Bacteria"/>
</dbReference>
<feature type="transmembrane region" description="Helical" evidence="1">
    <location>
        <begin position="56"/>
        <end position="77"/>
    </location>
</feature>
<feature type="transmembrane region" description="Helical" evidence="1">
    <location>
        <begin position="18"/>
        <end position="36"/>
    </location>
</feature>
<name>A0A0S2KJC9_9BACT</name>
<dbReference type="RefSeq" id="WP_025066469.1">
    <property type="nucleotide sequence ID" value="NZ_CP013195.1"/>
</dbReference>
<dbReference type="OrthoDB" id="1082916at2"/>
<sequence length="169" mass="19037">MKPNSIRQWPAERLSQRVLYVLIGLVTVIFALFYLWGYDRPYTINPNFNAPLFTNAVIGLMTVLVLGAIGLTFWTVWTGLRKRGKTGRLDNNIPVKQISYAIAIGTVVLSLLTFGFGSSSEMMINGRKYADTLWLKAADMFIYTALLLLIAAIGAVVYGATRYYRKEKR</sequence>
<accession>A0A0S2KJC9</accession>
<dbReference type="Proteomes" id="UP000056252">
    <property type="component" value="Chromosome"/>
</dbReference>
<protein>
    <submittedName>
        <fullName evidence="2">Uncharacterized protein</fullName>
    </submittedName>
</protein>